<keyword evidence="2" id="KW-1185">Reference proteome</keyword>
<proteinExistence type="predicted"/>
<dbReference type="RefSeq" id="WP_275226549.1">
    <property type="nucleotide sequence ID" value="NZ_JARESE010000001.1"/>
</dbReference>
<dbReference type="CDD" id="cd03801">
    <property type="entry name" value="GT4_PimA-like"/>
    <property type="match status" value="1"/>
</dbReference>
<evidence type="ECO:0000313" key="2">
    <source>
        <dbReference type="Proteomes" id="UP001216253"/>
    </source>
</evidence>
<reference evidence="1 2" key="1">
    <citation type="submission" date="2023-03" db="EMBL/GenBank/DDBJ databases">
        <title>NovoSphingobium album sp. nov. isolated from polycyclic aromatic hydrocarbons- and heavy-metal polluted soil.</title>
        <authorList>
            <person name="Liu Z."/>
            <person name="Wang K."/>
        </authorList>
    </citation>
    <scope>NUCLEOTIDE SEQUENCE [LARGE SCALE GENOMIC DNA]</scope>
    <source>
        <strain evidence="1 2">H3SJ31-1</strain>
    </source>
</reference>
<gene>
    <name evidence="1" type="ORF">PYV00_01895</name>
</gene>
<dbReference type="SUPFAM" id="SSF53756">
    <property type="entry name" value="UDP-Glycosyltransferase/glycogen phosphorylase"/>
    <property type="match status" value="1"/>
</dbReference>
<dbReference type="InterPro" id="IPR050194">
    <property type="entry name" value="Glycosyltransferase_grp1"/>
</dbReference>
<accession>A0ABT5WKA5</accession>
<dbReference type="Proteomes" id="UP001216253">
    <property type="component" value="Unassembled WGS sequence"/>
</dbReference>
<dbReference type="PANTHER" id="PTHR45947">
    <property type="entry name" value="SULFOQUINOVOSYL TRANSFERASE SQD2"/>
    <property type="match status" value="1"/>
</dbReference>
<dbReference type="PANTHER" id="PTHR45947:SF3">
    <property type="entry name" value="SULFOQUINOVOSYL TRANSFERASE SQD2"/>
    <property type="match status" value="1"/>
</dbReference>
<evidence type="ECO:0000313" key="1">
    <source>
        <dbReference type="EMBL" id="MDE8650469.1"/>
    </source>
</evidence>
<name>A0ABT5WKA5_9SPHN</name>
<organism evidence="1 2">
    <name type="scientific">Novosphingobium album</name>
    <name type="common">ex Liu et al. 2023</name>
    <dbReference type="NCBI Taxonomy" id="3031130"/>
    <lineage>
        <taxon>Bacteria</taxon>
        <taxon>Pseudomonadati</taxon>
        <taxon>Pseudomonadota</taxon>
        <taxon>Alphaproteobacteria</taxon>
        <taxon>Sphingomonadales</taxon>
        <taxon>Sphingomonadaceae</taxon>
        <taxon>Novosphingobium</taxon>
    </lineage>
</organism>
<protein>
    <submittedName>
        <fullName evidence="1">Glycosyltransferase family 4 protein</fullName>
    </submittedName>
</protein>
<dbReference type="Pfam" id="PF13692">
    <property type="entry name" value="Glyco_trans_1_4"/>
    <property type="match status" value="1"/>
</dbReference>
<dbReference type="Gene3D" id="3.40.50.2000">
    <property type="entry name" value="Glycogen Phosphorylase B"/>
    <property type="match status" value="2"/>
</dbReference>
<comment type="caution">
    <text evidence="1">The sequence shown here is derived from an EMBL/GenBank/DDBJ whole genome shotgun (WGS) entry which is preliminary data.</text>
</comment>
<sequence>MVKSVVIQRVVPHYRVPVFRKLHEELGWQVACANVGPSHGLNCALPKDHAWLTGFDFQRQKSNEYRAKVPLAQILRETGAEALVCEFSLQLSSTWRLALGGAAIPFAFWSQGWNRERGFERLKDRIVQKTRLLLLGRADAQLVYSEESARYLNRELGAKMPVFVARNTLAMDEMPGRAIDASPVDPLAPHIVSVGRLTPEKHVPRVIEAFLRLRASFPGARMTVVGDGPDRPAVEAAATPGGEAVTLRGAVYDEDEIAKVFQSASLLVIGGSVGLSVNHALAYGVPVMIFDDAFANHHHPEHAYVIEGTTGFRVRDTGVDGLAAAMRQALAPPGPRAALKEKLSAYVEHELSMDRMIDGFRGLDEHFARTLKKPRA</sequence>
<dbReference type="EMBL" id="JARESE010000001">
    <property type="protein sequence ID" value="MDE8650469.1"/>
    <property type="molecule type" value="Genomic_DNA"/>
</dbReference>